<accession>A0ABS0EVU8</accession>
<dbReference type="Proteomes" id="UP000657372">
    <property type="component" value="Unassembled WGS sequence"/>
</dbReference>
<protein>
    <submittedName>
        <fullName evidence="1">DUF1631 family protein</fullName>
    </submittedName>
</protein>
<reference evidence="1 2" key="1">
    <citation type="submission" date="2020-11" db="EMBL/GenBank/DDBJ databases">
        <title>WGS of Herminiimonas contaminans strain Marseille-Q4544 isolated from planarians Schmidtea mediterranea.</title>
        <authorList>
            <person name="Kangale L."/>
        </authorList>
    </citation>
    <scope>NUCLEOTIDE SEQUENCE [LARGE SCALE GENOMIC DNA]</scope>
    <source>
        <strain evidence="1 2">Marseille-Q4544</strain>
    </source>
</reference>
<dbReference type="InterPro" id="IPR012434">
    <property type="entry name" value="DUF1631"/>
</dbReference>
<dbReference type="RefSeq" id="WP_195876136.1">
    <property type="nucleotide sequence ID" value="NZ_JADOEL010000013.1"/>
</dbReference>
<evidence type="ECO:0000313" key="1">
    <source>
        <dbReference type="EMBL" id="MBF8178962.1"/>
    </source>
</evidence>
<name>A0ABS0EVU8_9BURK</name>
<comment type="caution">
    <text evidence="1">The sequence shown here is derived from an EMBL/GenBank/DDBJ whole genome shotgun (WGS) entry which is preliminary data.</text>
</comment>
<organism evidence="1 2">
    <name type="scientific">Herminiimonas contaminans</name>
    <dbReference type="NCBI Taxonomy" id="1111140"/>
    <lineage>
        <taxon>Bacteria</taxon>
        <taxon>Pseudomonadati</taxon>
        <taxon>Pseudomonadota</taxon>
        <taxon>Betaproteobacteria</taxon>
        <taxon>Burkholderiales</taxon>
        <taxon>Oxalobacteraceae</taxon>
        <taxon>Herminiimonas</taxon>
    </lineage>
</organism>
<gene>
    <name evidence="1" type="ORF">IXC47_14840</name>
</gene>
<keyword evidence="2" id="KW-1185">Reference proteome</keyword>
<dbReference type="Pfam" id="PF07793">
    <property type="entry name" value="DUF1631"/>
    <property type="match status" value="1"/>
</dbReference>
<dbReference type="EMBL" id="JADOEL010000013">
    <property type="protein sequence ID" value="MBF8178962.1"/>
    <property type="molecule type" value="Genomic_DNA"/>
</dbReference>
<evidence type="ECO:0000313" key="2">
    <source>
        <dbReference type="Proteomes" id="UP000657372"/>
    </source>
</evidence>
<proteinExistence type="predicted"/>
<sequence>MHAIKPVIQLAKERALFRFSALAEHMLQDANVSLAQQIPTAGSANEQKWISASRDFLGTHGQEFLKRLNLSYIGYIERGMQTMYRDLRMSLQDVSADTLALMDDDTVTRQIEVERRVLRLREADQQSLGRLNLMIAQLHDEHDVRERENPFRPYLMARALHDVLCEMNSNSNVCAMLFDHLSGALAEQLPEYFSAIRDVFESNGVHARLLARPSALSKREREMLALANQGAYRATAVDAGLSTGLVSGITTGVVNGFPTLHETVPASPALERVLSQLQKQGKQGNSMPVLPSDGQIELQDFVWKIFNQSAPGRIPPNLRFPDGAPNAPTVKAAGQQANAHPLFKQLQQMQQAGVATQGGAVAADANEAVADLREVLNLDQVSEIDRVGLDVTTMLFEYIAADEMLSPAFRDLLAQLRIPFVKAAMLDADVLQLAHHPARQFLNRAASIASGLNASITPGQEIYAGMAEAIACINRDFNADMQVFTTASLHLNHAVADALHAGDAEVLRAIDALENAQKNPQQHDVLVVQTVNALRERLSSIETDQRAVDFLIKVWSRVLVYVSEHDSMDITPYREVVADLLWSVQEELDASERSALMRLLPKLVQRIKTGLQLLLMSDIESKQVLDQLVAMHAEVLRTIQGNQIKGARSLLSLQQHFSTLHIGSALAAQPTEIHAPTVPHERLQTALQQFQVQAHLHLDSDLGTLQSSDAKWLGGMHVGTQAEWWHEGAYQPATLLWIDAAQSFYLFRINAPEARPRLLVYSSIALIKGLREGSVGMVESVPIFDRAMESLLNASGTQQYAA</sequence>